<comment type="caution">
    <text evidence="8">The sequence shown here is derived from an EMBL/GenBank/DDBJ whole genome shotgun (WGS) entry which is preliminary data.</text>
</comment>
<evidence type="ECO:0000256" key="3">
    <source>
        <dbReference type="ARBA" id="ARBA00022723"/>
    </source>
</evidence>
<evidence type="ECO:0000256" key="7">
    <source>
        <dbReference type="RuleBase" id="RU000461"/>
    </source>
</evidence>
<dbReference type="SUPFAM" id="SSF53474">
    <property type="entry name" value="alpha/beta-Hydrolases"/>
    <property type="match status" value="1"/>
</dbReference>
<keyword evidence="9" id="KW-1185">Reference proteome</keyword>
<organism evidence="8 9">
    <name type="scientific">Nonomuraea endophytica</name>
    <dbReference type="NCBI Taxonomy" id="714136"/>
    <lineage>
        <taxon>Bacteria</taxon>
        <taxon>Bacillati</taxon>
        <taxon>Actinomycetota</taxon>
        <taxon>Actinomycetes</taxon>
        <taxon>Streptosporangiales</taxon>
        <taxon>Streptosporangiaceae</taxon>
        <taxon>Nonomuraea</taxon>
    </lineage>
</organism>
<evidence type="ECO:0000256" key="1">
    <source>
        <dbReference type="ARBA" id="ARBA00010617"/>
    </source>
</evidence>
<keyword evidence="5 7" id="KW-0408">Iron</keyword>
<dbReference type="InterPro" id="IPR002397">
    <property type="entry name" value="Cyt_P450_B"/>
</dbReference>
<evidence type="ECO:0000256" key="4">
    <source>
        <dbReference type="ARBA" id="ARBA00023002"/>
    </source>
</evidence>
<dbReference type="GO" id="GO:0005506">
    <property type="term" value="F:iron ion binding"/>
    <property type="evidence" value="ECO:0007669"/>
    <property type="project" value="InterPro"/>
</dbReference>
<dbReference type="PANTHER" id="PTHR46696:SF1">
    <property type="entry name" value="CYTOCHROME P450 YJIB-RELATED"/>
    <property type="match status" value="1"/>
</dbReference>
<dbReference type="PROSITE" id="PS00086">
    <property type="entry name" value="CYTOCHROME_P450"/>
    <property type="match status" value="1"/>
</dbReference>
<proteinExistence type="inferred from homology"/>
<dbReference type="InterPro" id="IPR001128">
    <property type="entry name" value="Cyt_P450"/>
</dbReference>
<dbReference type="GO" id="GO:0016705">
    <property type="term" value="F:oxidoreductase activity, acting on paired donors, with incorporation or reduction of molecular oxygen"/>
    <property type="evidence" value="ECO:0007669"/>
    <property type="project" value="InterPro"/>
</dbReference>
<name>A0A7W8ADE3_9ACTN</name>
<dbReference type="Gene3D" id="1.10.630.10">
    <property type="entry name" value="Cytochrome P450"/>
    <property type="match status" value="1"/>
</dbReference>
<dbReference type="FunFam" id="1.10.630.10:FF:000018">
    <property type="entry name" value="Cytochrome P450 monooxygenase"/>
    <property type="match status" value="1"/>
</dbReference>
<protein>
    <submittedName>
        <fullName evidence="8">Cytochrome P450</fullName>
    </submittedName>
</protein>
<dbReference type="InterPro" id="IPR029058">
    <property type="entry name" value="AB_hydrolase_fold"/>
</dbReference>
<dbReference type="Pfam" id="PF00067">
    <property type="entry name" value="p450"/>
    <property type="match status" value="1"/>
</dbReference>
<dbReference type="SUPFAM" id="SSF48264">
    <property type="entry name" value="Cytochrome P450"/>
    <property type="match status" value="1"/>
</dbReference>
<dbReference type="PANTHER" id="PTHR46696">
    <property type="entry name" value="P450, PUTATIVE (EUROFUNG)-RELATED"/>
    <property type="match status" value="1"/>
</dbReference>
<dbReference type="Proteomes" id="UP000568380">
    <property type="component" value="Unassembled WGS sequence"/>
</dbReference>
<dbReference type="EMBL" id="JACHIN010000021">
    <property type="protein sequence ID" value="MBB5084194.1"/>
    <property type="molecule type" value="Genomic_DNA"/>
</dbReference>
<comment type="similarity">
    <text evidence="1 7">Belongs to the cytochrome P450 family.</text>
</comment>
<dbReference type="InterPro" id="IPR036396">
    <property type="entry name" value="Cyt_P450_sf"/>
</dbReference>
<evidence type="ECO:0000256" key="5">
    <source>
        <dbReference type="ARBA" id="ARBA00023004"/>
    </source>
</evidence>
<keyword evidence="3 7" id="KW-0479">Metal-binding</keyword>
<evidence type="ECO:0000256" key="2">
    <source>
        <dbReference type="ARBA" id="ARBA00022617"/>
    </source>
</evidence>
<keyword evidence="4 7" id="KW-0560">Oxidoreductase</keyword>
<evidence type="ECO:0000256" key="6">
    <source>
        <dbReference type="ARBA" id="ARBA00023033"/>
    </source>
</evidence>
<dbReference type="RefSeq" id="WP_184973911.1">
    <property type="nucleotide sequence ID" value="NZ_JACHIN010000021.1"/>
</dbReference>
<dbReference type="InterPro" id="IPR017972">
    <property type="entry name" value="Cyt_P450_CS"/>
</dbReference>
<keyword evidence="2 7" id="KW-0349">Heme</keyword>
<dbReference type="PRINTS" id="PR00359">
    <property type="entry name" value="BP450"/>
</dbReference>
<evidence type="ECO:0000313" key="8">
    <source>
        <dbReference type="EMBL" id="MBB5084194.1"/>
    </source>
</evidence>
<keyword evidence="6 7" id="KW-0503">Monooxygenase</keyword>
<dbReference type="GO" id="GO:0004497">
    <property type="term" value="F:monooxygenase activity"/>
    <property type="evidence" value="ECO:0007669"/>
    <property type="project" value="UniProtKB-KW"/>
</dbReference>
<dbReference type="GO" id="GO:0020037">
    <property type="term" value="F:heme binding"/>
    <property type="evidence" value="ECO:0007669"/>
    <property type="project" value="InterPro"/>
</dbReference>
<gene>
    <name evidence="8" type="ORF">HNR40_009702</name>
</gene>
<dbReference type="AlphaFoldDB" id="A0A7W8ADE3"/>
<accession>A0A7W8ADE3</accession>
<reference evidence="8 9" key="1">
    <citation type="submission" date="2020-08" db="EMBL/GenBank/DDBJ databases">
        <title>Genomic Encyclopedia of Type Strains, Phase IV (KMG-IV): sequencing the most valuable type-strain genomes for metagenomic binning, comparative biology and taxonomic classification.</title>
        <authorList>
            <person name="Goeker M."/>
        </authorList>
    </citation>
    <scope>NUCLEOTIDE SEQUENCE [LARGE SCALE GENOMIC DNA]</scope>
    <source>
        <strain evidence="8 9">DSM 45385</strain>
    </source>
</reference>
<evidence type="ECO:0000313" key="9">
    <source>
        <dbReference type="Proteomes" id="UP000568380"/>
    </source>
</evidence>
<sequence>MTGTLVVFGAGAPPVREGWRVCVPPMPDGDWAAAVEGFLAAPGSPARAVLLGYGAAAPAVVAFADLHPERAAAVVAVGAPGDLDPSGLCCPALVLADDDARSVASFLAALDPGEETGCPVRLPALTPVLLNDPDVIRQLRVLGPVHRVNAPGVSTSWILTGHAASTAALADPALAGELEITAGFRLQGELEHRGEQDLITIGGDEHARLRKLVGQHLTPRRMETLTPRVRAACERLLDALPAHEPVDLVRGFARPLPIIVLCELLGIAEHDRDDIADWLLVRMNTVPPVAHADIDERLRALIADRRAAPRDDLLSWVAEAEGERLSEDDLVAAARLLMVGGHRAPTTLLANGLAALLREREQWKRLIAEPALAESAVEELLRYVTPFPVGLARTVSCPAEVAGRTIPPGDLVAASLVAANRDPAFFDEPDELDVGRARNPHLAFGHGHHFCLGAALARIQARVALETLARRFPGIDLTHDARDLHYRQNRVRYLLELPVVLSPR</sequence>